<feature type="transmembrane region" description="Helical" evidence="1">
    <location>
        <begin position="6"/>
        <end position="24"/>
    </location>
</feature>
<sequence>MSEWLGLSLLTAATCGFVLLIALLRQRRRGGADDPSETPDVIEYMTMMLGVVYAIVLGLAIAGVWEARGEADGFVHREAQALHEMDQRAAVFPAEVRDDIRGRIRDYVGYVVDEEWPRMVDEGELTDRGDELLADLRAAVTAREPQTVREVESYQGLIDQAALVDEARAGRGDSAGSTLPGLVWLGLITGAAVVVGMVFFLQIQRSARELILAGLFSALIAFLLFLVWHFDAPYARGLSGADEVFTSYFPPADPTG</sequence>
<reference evidence="2 3" key="1">
    <citation type="journal article" date="2014" name="Int. J. Syst. Evol. Microbiol.">
        <title>Streptomyces hoynatensis sp. nov., isolated from deep marine sediment.</title>
        <authorList>
            <person name="Veyisoglu A."/>
            <person name="Sahin N."/>
        </authorList>
    </citation>
    <scope>NUCLEOTIDE SEQUENCE [LARGE SCALE GENOMIC DNA]</scope>
    <source>
        <strain evidence="2 3">KCTC 29097</strain>
    </source>
</reference>
<name>A0A3A9YVG2_9ACTN</name>
<dbReference type="Pfam" id="PF14023">
    <property type="entry name" value="Bestrophin-like"/>
    <property type="match status" value="1"/>
</dbReference>
<dbReference type="RefSeq" id="WP_120681354.1">
    <property type="nucleotide sequence ID" value="NZ_RBAL01000011.1"/>
</dbReference>
<keyword evidence="1" id="KW-0812">Transmembrane</keyword>
<dbReference type="Proteomes" id="UP000272474">
    <property type="component" value="Unassembled WGS sequence"/>
</dbReference>
<comment type="caution">
    <text evidence="2">The sequence shown here is derived from an EMBL/GenBank/DDBJ whole genome shotgun (WGS) entry which is preliminary data.</text>
</comment>
<keyword evidence="1" id="KW-0472">Membrane</keyword>
<evidence type="ECO:0000313" key="2">
    <source>
        <dbReference type="EMBL" id="RKN40022.1"/>
    </source>
</evidence>
<keyword evidence="1" id="KW-1133">Transmembrane helix</keyword>
<organism evidence="2 3">
    <name type="scientific">Streptomyces hoynatensis</name>
    <dbReference type="NCBI Taxonomy" id="1141874"/>
    <lineage>
        <taxon>Bacteria</taxon>
        <taxon>Bacillati</taxon>
        <taxon>Actinomycetota</taxon>
        <taxon>Actinomycetes</taxon>
        <taxon>Kitasatosporales</taxon>
        <taxon>Streptomycetaceae</taxon>
        <taxon>Streptomyces</taxon>
    </lineage>
</organism>
<feature type="transmembrane region" description="Helical" evidence="1">
    <location>
        <begin position="210"/>
        <end position="230"/>
    </location>
</feature>
<dbReference type="OrthoDB" id="4313900at2"/>
<feature type="transmembrane region" description="Helical" evidence="1">
    <location>
        <begin position="44"/>
        <end position="65"/>
    </location>
</feature>
<dbReference type="EMBL" id="RBAL01000011">
    <property type="protein sequence ID" value="RKN40022.1"/>
    <property type="molecule type" value="Genomic_DNA"/>
</dbReference>
<evidence type="ECO:0000256" key="1">
    <source>
        <dbReference type="SAM" id="Phobius"/>
    </source>
</evidence>
<proteinExistence type="predicted"/>
<dbReference type="AlphaFoldDB" id="A0A3A9YVG2"/>
<dbReference type="InterPro" id="IPR025333">
    <property type="entry name" value="DUF4239"/>
</dbReference>
<feature type="transmembrane region" description="Helical" evidence="1">
    <location>
        <begin position="182"/>
        <end position="203"/>
    </location>
</feature>
<protein>
    <submittedName>
        <fullName evidence="2">DUF4239 domain-containing protein</fullName>
    </submittedName>
</protein>
<accession>A0A3A9YVG2</accession>
<keyword evidence="3" id="KW-1185">Reference proteome</keyword>
<gene>
    <name evidence="2" type="ORF">D7294_19015</name>
</gene>
<evidence type="ECO:0000313" key="3">
    <source>
        <dbReference type="Proteomes" id="UP000272474"/>
    </source>
</evidence>